<dbReference type="GO" id="GO:0005886">
    <property type="term" value="C:plasma membrane"/>
    <property type="evidence" value="ECO:0007669"/>
    <property type="project" value="TreeGrafter"/>
</dbReference>
<evidence type="ECO:0000256" key="3">
    <source>
        <dbReference type="ARBA" id="ARBA00022989"/>
    </source>
</evidence>
<feature type="transmembrane region" description="Helical" evidence="5">
    <location>
        <begin position="273"/>
        <end position="294"/>
    </location>
</feature>
<proteinExistence type="predicted"/>
<dbReference type="EMBL" id="CP003984">
    <property type="protein sequence ID" value="AII86108.1"/>
    <property type="molecule type" value="Genomic_DNA"/>
</dbReference>
<evidence type="ECO:0000259" key="6">
    <source>
        <dbReference type="Pfam" id="PF01699"/>
    </source>
</evidence>
<feature type="transmembrane region" description="Helical" evidence="5">
    <location>
        <begin position="77"/>
        <end position="95"/>
    </location>
</feature>
<feature type="transmembrane region" description="Helical" evidence="5">
    <location>
        <begin position="247"/>
        <end position="267"/>
    </location>
</feature>
<keyword evidence="4 5" id="KW-0472">Membrane</keyword>
<dbReference type="GO" id="GO:0008273">
    <property type="term" value="F:calcium, potassium:sodium antiporter activity"/>
    <property type="evidence" value="ECO:0007669"/>
    <property type="project" value="TreeGrafter"/>
</dbReference>
<sequence length="319" mass="33745">MAWIFVALGLVTLLLAGDFLVRGAVNLALRLGISALLVSLTVVAFGTSAPELLIVLSAMADGASGLAMGNVIGSNTANILLVLGLPALIAGLHTADFFPKKSFLLMILATVLFIGLAFFGPFTWWHGGILLAVLLSILWDQGRSAQRDRQAAKTAALVAVEEDGLEGVDPTMPGWKIALYLMFGLVGLPIGAQVLVVNAELIAKDYGVPETAIGLTLIAVGTSLPELATTTIAAFRRQGDVALGNVIGSNMFNLLAIIGIAAFVAPIPVDAAFLRFDLWIMLAASLLLFPMVFFKINFTRMWGAGLTLLYMAYLFVVLL</sequence>
<protein>
    <submittedName>
        <fullName evidence="7">Sodium/calcium exchanger protein</fullName>
    </submittedName>
</protein>
<dbReference type="Pfam" id="PF01699">
    <property type="entry name" value="Na_Ca_ex"/>
    <property type="match status" value="2"/>
</dbReference>
<dbReference type="PANTHER" id="PTHR10846:SF8">
    <property type="entry name" value="INNER MEMBRANE PROTEIN YRBG"/>
    <property type="match status" value="1"/>
</dbReference>
<dbReference type="GO" id="GO:0005262">
    <property type="term" value="F:calcium channel activity"/>
    <property type="evidence" value="ECO:0007669"/>
    <property type="project" value="TreeGrafter"/>
</dbReference>
<evidence type="ECO:0000256" key="5">
    <source>
        <dbReference type="SAM" id="Phobius"/>
    </source>
</evidence>
<feature type="transmembrane region" description="Helical" evidence="5">
    <location>
        <begin position="301"/>
        <end position="318"/>
    </location>
</feature>
<evidence type="ECO:0000313" key="8">
    <source>
        <dbReference type="Proteomes" id="UP000028680"/>
    </source>
</evidence>
<feature type="transmembrane region" description="Helical" evidence="5">
    <location>
        <begin position="211"/>
        <end position="235"/>
    </location>
</feature>
<accession>A0AAN0RH72</accession>
<comment type="subcellular location">
    <subcellularLocation>
        <location evidence="1">Membrane</location>
        <topology evidence="1">Multi-pass membrane protein</topology>
    </subcellularLocation>
</comment>
<keyword evidence="2 5" id="KW-0812">Transmembrane</keyword>
<keyword evidence="8" id="KW-1185">Reference proteome</keyword>
<dbReference type="GO" id="GO:0006874">
    <property type="term" value="P:intracellular calcium ion homeostasis"/>
    <property type="evidence" value="ECO:0007669"/>
    <property type="project" value="TreeGrafter"/>
</dbReference>
<name>A0AAN0RH72_9RHOB</name>
<gene>
    <name evidence="7" type="ORF">RCA23_c05490</name>
</gene>
<evidence type="ECO:0000313" key="7">
    <source>
        <dbReference type="EMBL" id="AII86108.1"/>
    </source>
</evidence>
<keyword evidence="3 5" id="KW-1133">Transmembrane helix</keyword>
<evidence type="ECO:0000256" key="2">
    <source>
        <dbReference type="ARBA" id="ARBA00022692"/>
    </source>
</evidence>
<organism evidence="7 8">
    <name type="scientific">Planktomarina temperata RCA23</name>
    <dbReference type="NCBI Taxonomy" id="666509"/>
    <lineage>
        <taxon>Bacteria</taxon>
        <taxon>Pseudomonadati</taxon>
        <taxon>Pseudomonadota</taxon>
        <taxon>Alphaproteobacteria</taxon>
        <taxon>Rhodobacterales</taxon>
        <taxon>Paracoccaceae</taxon>
        <taxon>Planktomarina</taxon>
    </lineage>
</organism>
<feature type="transmembrane region" description="Helical" evidence="5">
    <location>
        <begin position="107"/>
        <end position="139"/>
    </location>
</feature>
<feature type="domain" description="Sodium/calcium exchanger membrane region" evidence="6">
    <location>
        <begin position="178"/>
        <end position="318"/>
    </location>
</feature>
<dbReference type="AlphaFoldDB" id="A0AAN0RH72"/>
<dbReference type="RefSeq" id="WP_044048974.1">
    <property type="nucleotide sequence ID" value="NZ_CP003984.1"/>
</dbReference>
<feature type="transmembrane region" description="Helical" evidence="5">
    <location>
        <begin position="33"/>
        <end position="56"/>
    </location>
</feature>
<feature type="domain" description="Sodium/calcium exchanger membrane region" evidence="6">
    <location>
        <begin position="2"/>
        <end position="138"/>
    </location>
</feature>
<dbReference type="KEGG" id="ptp:RCA23_c05490"/>
<reference evidence="7 8" key="1">
    <citation type="journal article" date="2014" name="ISME J.">
        <title>Adaptation of an abundant Roseobacter RCA organism to pelagic systems revealed by genomic and transcriptomic analyses.</title>
        <authorList>
            <person name="Voget S."/>
            <person name="Wemheuer B."/>
            <person name="Brinkhoff T."/>
            <person name="Vollmers J."/>
            <person name="Dietrich S."/>
            <person name="Giebel H.A."/>
            <person name="Beardsley C."/>
            <person name="Sardemann C."/>
            <person name="Bakenhus I."/>
            <person name="Billerbeck S."/>
            <person name="Daniel R."/>
            <person name="Simon M."/>
        </authorList>
    </citation>
    <scope>NUCLEOTIDE SEQUENCE [LARGE SCALE GENOMIC DNA]</scope>
    <source>
        <strain evidence="7 8">RCA23</strain>
    </source>
</reference>
<dbReference type="Gene3D" id="1.20.1420.30">
    <property type="entry name" value="NCX, central ion-binding region"/>
    <property type="match status" value="1"/>
</dbReference>
<dbReference type="Proteomes" id="UP000028680">
    <property type="component" value="Chromosome"/>
</dbReference>
<evidence type="ECO:0000256" key="4">
    <source>
        <dbReference type="ARBA" id="ARBA00023136"/>
    </source>
</evidence>
<dbReference type="PANTHER" id="PTHR10846">
    <property type="entry name" value="SODIUM/POTASSIUM/CALCIUM EXCHANGER"/>
    <property type="match status" value="1"/>
</dbReference>
<dbReference type="NCBIfam" id="TIGR00367">
    <property type="entry name" value="calcium/sodium antiporter"/>
    <property type="match status" value="1"/>
</dbReference>
<evidence type="ECO:0000256" key="1">
    <source>
        <dbReference type="ARBA" id="ARBA00004141"/>
    </source>
</evidence>
<dbReference type="InterPro" id="IPR044880">
    <property type="entry name" value="NCX_ion-bd_dom_sf"/>
</dbReference>
<dbReference type="InterPro" id="IPR004481">
    <property type="entry name" value="K/Na/Ca-exchanger"/>
</dbReference>
<feature type="transmembrane region" description="Helical" evidence="5">
    <location>
        <begin position="177"/>
        <end position="199"/>
    </location>
</feature>
<dbReference type="InterPro" id="IPR004837">
    <property type="entry name" value="NaCa_Exmemb"/>
</dbReference>